<evidence type="ECO:0000313" key="2">
    <source>
        <dbReference type="Proteomes" id="UP000078343"/>
    </source>
</evidence>
<organism evidence="1 2">
    <name type="scientific">Fonsecaea erecta</name>
    <dbReference type="NCBI Taxonomy" id="1367422"/>
    <lineage>
        <taxon>Eukaryota</taxon>
        <taxon>Fungi</taxon>
        <taxon>Dikarya</taxon>
        <taxon>Ascomycota</taxon>
        <taxon>Pezizomycotina</taxon>
        <taxon>Eurotiomycetes</taxon>
        <taxon>Chaetothyriomycetidae</taxon>
        <taxon>Chaetothyriales</taxon>
        <taxon>Herpotrichiellaceae</taxon>
        <taxon>Fonsecaea</taxon>
    </lineage>
</organism>
<keyword evidence="2" id="KW-1185">Reference proteome</keyword>
<evidence type="ECO:0000313" key="1">
    <source>
        <dbReference type="EMBL" id="OAP54001.1"/>
    </source>
</evidence>
<dbReference type="RefSeq" id="XP_018687368.1">
    <property type="nucleotide sequence ID" value="XM_018843266.1"/>
</dbReference>
<comment type="caution">
    <text evidence="1">The sequence shown here is derived from an EMBL/GenBank/DDBJ whole genome shotgun (WGS) entry which is preliminary data.</text>
</comment>
<gene>
    <name evidence="1" type="ORF">AYL99_11761</name>
</gene>
<accession>A0A178Z399</accession>
<proteinExistence type="predicted"/>
<dbReference type="GeneID" id="30015929"/>
<reference evidence="1 2" key="1">
    <citation type="submission" date="2016-04" db="EMBL/GenBank/DDBJ databases">
        <title>Draft genome of Fonsecaea erecta CBS 125763.</title>
        <authorList>
            <person name="Weiss V.A."/>
            <person name="Vicente V.A."/>
            <person name="Raittz R.T."/>
            <person name="Moreno L.F."/>
            <person name="De Souza E.M."/>
            <person name="Pedrosa F.O."/>
            <person name="Steffens M.B."/>
            <person name="Faoro H."/>
            <person name="Tadra-Sfeir M.Z."/>
            <person name="Najafzadeh M.J."/>
            <person name="Felipe M.S."/>
            <person name="Teixeira M."/>
            <person name="Sun J."/>
            <person name="Xi L."/>
            <person name="Gomes R."/>
            <person name="De Azevedo C.M."/>
            <person name="Salgado C.G."/>
            <person name="Da Silva M.B."/>
            <person name="Nascimento M.F."/>
            <person name="Queiroz-Telles F."/>
            <person name="Attili D.S."/>
            <person name="Gorbushina A."/>
        </authorList>
    </citation>
    <scope>NUCLEOTIDE SEQUENCE [LARGE SCALE GENOMIC DNA]</scope>
    <source>
        <strain evidence="1 2">CBS 125763</strain>
    </source>
</reference>
<protein>
    <submittedName>
        <fullName evidence="1">Uncharacterized protein</fullName>
    </submittedName>
</protein>
<name>A0A178Z399_9EURO</name>
<dbReference type="EMBL" id="LVYI01000016">
    <property type="protein sequence ID" value="OAP54001.1"/>
    <property type="molecule type" value="Genomic_DNA"/>
</dbReference>
<dbReference type="Proteomes" id="UP000078343">
    <property type="component" value="Unassembled WGS sequence"/>
</dbReference>
<dbReference type="AlphaFoldDB" id="A0A178Z399"/>
<sequence>MAGGRALARIFDMGSQSGGDHLNRVEILSAQHSHRNQKHDRRQGNEVELSLRGFARIQYRILGVLHKGSDLM</sequence>